<dbReference type="InParanoid" id="A0A0C3NTS2"/>
<proteinExistence type="predicted"/>
<evidence type="ECO:0000313" key="2">
    <source>
        <dbReference type="Proteomes" id="UP000054217"/>
    </source>
</evidence>
<accession>A0A0C3NTS2</accession>
<dbReference type="EMBL" id="KN831972">
    <property type="protein sequence ID" value="KIO04280.1"/>
    <property type="molecule type" value="Genomic_DNA"/>
</dbReference>
<keyword evidence="2" id="KW-1185">Reference proteome</keyword>
<feature type="non-terminal residue" evidence="1">
    <location>
        <position position="129"/>
    </location>
</feature>
<gene>
    <name evidence="1" type="ORF">M404DRAFT_77749</name>
</gene>
<dbReference type="STRING" id="870435.A0A0C3NTS2"/>
<dbReference type="Proteomes" id="UP000054217">
    <property type="component" value="Unassembled WGS sequence"/>
</dbReference>
<reference evidence="1 2" key="1">
    <citation type="submission" date="2014-04" db="EMBL/GenBank/DDBJ databases">
        <authorList>
            <consortium name="DOE Joint Genome Institute"/>
            <person name="Kuo A."/>
            <person name="Kohler A."/>
            <person name="Costa M.D."/>
            <person name="Nagy L.G."/>
            <person name="Floudas D."/>
            <person name="Copeland A."/>
            <person name="Barry K.W."/>
            <person name="Cichocki N."/>
            <person name="Veneault-Fourrey C."/>
            <person name="LaButti K."/>
            <person name="Lindquist E.A."/>
            <person name="Lipzen A."/>
            <person name="Lundell T."/>
            <person name="Morin E."/>
            <person name="Murat C."/>
            <person name="Sun H."/>
            <person name="Tunlid A."/>
            <person name="Henrissat B."/>
            <person name="Grigoriev I.V."/>
            <person name="Hibbett D.S."/>
            <person name="Martin F."/>
            <person name="Nordberg H.P."/>
            <person name="Cantor M.N."/>
            <person name="Hua S.X."/>
        </authorList>
    </citation>
    <scope>NUCLEOTIDE SEQUENCE [LARGE SCALE GENOMIC DNA]</scope>
    <source>
        <strain evidence="1 2">Marx 270</strain>
    </source>
</reference>
<dbReference type="HOGENOM" id="CLU_103041_1_0_1"/>
<feature type="non-terminal residue" evidence="1">
    <location>
        <position position="1"/>
    </location>
</feature>
<reference evidence="2" key="2">
    <citation type="submission" date="2015-01" db="EMBL/GenBank/DDBJ databases">
        <title>Evolutionary Origins and Diversification of the Mycorrhizal Mutualists.</title>
        <authorList>
            <consortium name="DOE Joint Genome Institute"/>
            <consortium name="Mycorrhizal Genomics Consortium"/>
            <person name="Kohler A."/>
            <person name="Kuo A."/>
            <person name="Nagy L.G."/>
            <person name="Floudas D."/>
            <person name="Copeland A."/>
            <person name="Barry K.W."/>
            <person name="Cichocki N."/>
            <person name="Veneault-Fourrey C."/>
            <person name="LaButti K."/>
            <person name="Lindquist E.A."/>
            <person name="Lipzen A."/>
            <person name="Lundell T."/>
            <person name="Morin E."/>
            <person name="Murat C."/>
            <person name="Riley R."/>
            <person name="Ohm R."/>
            <person name="Sun H."/>
            <person name="Tunlid A."/>
            <person name="Henrissat B."/>
            <person name="Grigoriev I.V."/>
            <person name="Hibbett D.S."/>
            <person name="Martin F."/>
        </authorList>
    </citation>
    <scope>NUCLEOTIDE SEQUENCE [LARGE SCALE GENOMIC DNA]</scope>
    <source>
        <strain evidence="2">Marx 270</strain>
    </source>
</reference>
<sequence>SVMVMTLYKFMNAWNLGVTINVHCNNDIKLLTNSQETNNISFYVTAYQTKKQGRNFNMSVILAKGFTYHSQQSSYLGSLHDQQQLLLFCLVHTINQEQELAVPMVISYLMGWGDTYWSHHYTPIYWSSF</sequence>
<name>A0A0C3NTS2_PISTI</name>
<protein>
    <submittedName>
        <fullName evidence="1">Uncharacterized protein</fullName>
    </submittedName>
</protein>
<organism evidence="1 2">
    <name type="scientific">Pisolithus tinctorius Marx 270</name>
    <dbReference type="NCBI Taxonomy" id="870435"/>
    <lineage>
        <taxon>Eukaryota</taxon>
        <taxon>Fungi</taxon>
        <taxon>Dikarya</taxon>
        <taxon>Basidiomycota</taxon>
        <taxon>Agaricomycotina</taxon>
        <taxon>Agaricomycetes</taxon>
        <taxon>Agaricomycetidae</taxon>
        <taxon>Boletales</taxon>
        <taxon>Sclerodermatineae</taxon>
        <taxon>Pisolithaceae</taxon>
        <taxon>Pisolithus</taxon>
    </lineage>
</organism>
<evidence type="ECO:0000313" key="1">
    <source>
        <dbReference type="EMBL" id="KIO04280.1"/>
    </source>
</evidence>
<dbReference type="OrthoDB" id="3054702at2759"/>
<dbReference type="AlphaFoldDB" id="A0A0C3NTS2"/>